<keyword evidence="1" id="KW-0472">Membrane</keyword>
<keyword evidence="1" id="KW-0812">Transmembrane</keyword>
<feature type="transmembrane region" description="Helical" evidence="1">
    <location>
        <begin position="50"/>
        <end position="69"/>
    </location>
</feature>
<dbReference type="EMBL" id="LAZR01067987">
    <property type="protein sequence ID" value="KKK50510.1"/>
    <property type="molecule type" value="Genomic_DNA"/>
</dbReference>
<evidence type="ECO:0000313" key="2">
    <source>
        <dbReference type="EMBL" id="KKK50510.1"/>
    </source>
</evidence>
<gene>
    <name evidence="2" type="ORF">LCGC14_3124290</name>
</gene>
<protein>
    <submittedName>
        <fullName evidence="2">Uncharacterized protein</fullName>
    </submittedName>
</protein>
<accession>A0A0F8WQA9</accession>
<dbReference type="AlphaFoldDB" id="A0A0F8WQA9"/>
<keyword evidence="1" id="KW-1133">Transmembrane helix</keyword>
<evidence type="ECO:0000256" key="1">
    <source>
        <dbReference type="SAM" id="Phobius"/>
    </source>
</evidence>
<proteinExistence type="predicted"/>
<reference evidence="2" key="1">
    <citation type="journal article" date="2015" name="Nature">
        <title>Complex archaea that bridge the gap between prokaryotes and eukaryotes.</title>
        <authorList>
            <person name="Spang A."/>
            <person name="Saw J.H."/>
            <person name="Jorgensen S.L."/>
            <person name="Zaremba-Niedzwiedzka K."/>
            <person name="Martijn J."/>
            <person name="Lind A.E."/>
            <person name="van Eijk R."/>
            <person name="Schleper C."/>
            <person name="Guy L."/>
            <person name="Ettema T.J."/>
        </authorList>
    </citation>
    <scope>NUCLEOTIDE SEQUENCE</scope>
</reference>
<sequence length="73" mass="7860">MKNFLITVGILLGVSALTAFTVLGIYAGVSAALAVAVYFLIKHVWDAYPYGYLITWGLTVIVMVLLGVIRKAV</sequence>
<name>A0A0F8WQA9_9ZZZZ</name>
<comment type="caution">
    <text evidence="2">The sequence shown here is derived from an EMBL/GenBank/DDBJ whole genome shotgun (WGS) entry which is preliminary data.</text>
</comment>
<organism evidence="2">
    <name type="scientific">marine sediment metagenome</name>
    <dbReference type="NCBI Taxonomy" id="412755"/>
    <lineage>
        <taxon>unclassified sequences</taxon>
        <taxon>metagenomes</taxon>
        <taxon>ecological metagenomes</taxon>
    </lineage>
</organism>